<dbReference type="RefSeq" id="WP_009249080.1">
    <property type="nucleotide sequence ID" value="NZ_CAMAAA010000050.1"/>
</dbReference>
<accession>A0A844F9I6</accession>
<evidence type="ECO:0000259" key="1">
    <source>
        <dbReference type="PROSITE" id="PS51168"/>
    </source>
</evidence>
<gene>
    <name evidence="2" type="ORF">FYJ37_09805</name>
</gene>
<dbReference type="Gene3D" id="1.20.59.10">
    <property type="entry name" value="Chorismate mutase"/>
    <property type="match status" value="1"/>
</dbReference>
<evidence type="ECO:0000313" key="3">
    <source>
        <dbReference type="Proteomes" id="UP000462363"/>
    </source>
</evidence>
<feature type="domain" description="Chorismate mutase" evidence="1">
    <location>
        <begin position="1"/>
        <end position="86"/>
    </location>
</feature>
<reference evidence="2 3" key="1">
    <citation type="submission" date="2019-08" db="EMBL/GenBank/DDBJ databases">
        <title>In-depth cultivation of the pig gut microbiome towards novel bacterial diversity and tailored functional studies.</title>
        <authorList>
            <person name="Wylensek D."/>
            <person name="Hitch T.C.A."/>
            <person name="Clavel T."/>
        </authorList>
    </citation>
    <scope>NUCLEOTIDE SEQUENCE [LARGE SCALE GENOMIC DNA]</scope>
    <source>
        <strain evidence="2 3">BL-389-WT-3D</strain>
    </source>
</reference>
<proteinExistence type="predicted"/>
<organism evidence="2 3">
    <name type="scientific">Clostridium scindens (strain JCM 10418 / VPI 12708)</name>
    <dbReference type="NCBI Taxonomy" id="29347"/>
    <lineage>
        <taxon>Bacteria</taxon>
        <taxon>Bacillati</taxon>
        <taxon>Bacillota</taxon>
        <taxon>Clostridia</taxon>
        <taxon>Lachnospirales</taxon>
        <taxon>Lachnospiraceae</taxon>
    </lineage>
</organism>
<dbReference type="Pfam" id="PF01817">
    <property type="entry name" value="CM_2"/>
    <property type="match status" value="1"/>
</dbReference>
<dbReference type="GO" id="GO:0004106">
    <property type="term" value="F:chorismate mutase activity"/>
    <property type="evidence" value="ECO:0007669"/>
    <property type="project" value="InterPro"/>
</dbReference>
<dbReference type="PROSITE" id="PS51168">
    <property type="entry name" value="CHORISMATE_MUT_2"/>
    <property type="match status" value="1"/>
</dbReference>
<dbReference type="SMART" id="SM00830">
    <property type="entry name" value="CM_2"/>
    <property type="match status" value="1"/>
</dbReference>
<dbReference type="AlphaFoldDB" id="A0A844F9I6"/>
<comment type="caution">
    <text evidence="2">The sequence shown here is derived from an EMBL/GenBank/DDBJ whole genome shotgun (WGS) entry which is preliminary data.</text>
</comment>
<dbReference type="InterPro" id="IPR036263">
    <property type="entry name" value="Chorismate_II_sf"/>
</dbReference>
<dbReference type="GO" id="GO:0046417">
    <property type="term" value="P:chorismate metabolic process"/>
    <property type="evidence" value="ECO:0007669"/>
    <property type="project" value="InterPro"/>
</dbReference>
<dbReference type="EMBL" id="VUMB01000018">
    <property type="protein sequence ID" value="MSS40637.1"/>
    <property type="molecule type" value="Genomic_DNA"/>
</dbReference>
<dbReference type="InterPro" id="IPR036979">
    <property type="entry name" value="CM_dom_sf"/>
</dbReference>
<name>A0A844F9I6_CLOSV</name>
<dbReference type="SUPFAM" id="SSF48600">
    <property type="entry name" value="Chorismate mutase II"/>
    <property type="match status" value="1"/>
</dbReference>
<dbReference type="Proteomes" id="UP000462363">
    <property type="component" value="Unassembled WGS sequence"/>
</dbReference>
<sequence length="186" mass="21094">MTLDEIRVRIDAIDTQMKPLFVNRMECAAQVAAAKAKTGGDVFVLERELAIIEKRASDIDADIYDEYVAFLRHMMSVSRRYQYGILTDMQERVLKDALEESGLDGAKPHDQVEISFTCKKEASDLNLFMNMIRLNKVEIDGMNLTSKDAVQTIDMTLDGNIHDGNMKRLLCQIGKEADGFKIRDLK</sequence>
<evidence type="ECO:0000313" key="2">
    <source>
        <dbReference type="EMBL" id="MSS40637.1"/>
    </source>
</evidence>
<dbReference type="InterPro" id="IPR002701">
    <property type="entry name" value="CM_II_prokaryot"/>
</dbReference>
<protein>
    <submittedName>
        <fullName evidence="2">Chorismate mutase</fullName>
    </submittedName>
</protein>